<dbReference type="OrthoDB" id="9154890at2"/>
<dbReference type="Proteomes" id="UP000195569">
    <property type="component" value="Unassembled WGS sequence"/>
</dbReference>
<comment type="caution">
    <text evidence="1">The sequence shown here is derived from an EMBL/GenBank/DDBJ whole genome shotgun (WGS) entry which is preliminary data.</text>
</comment>
<proteinExistence type="predicted"/>
<reference evidence="1" key="1">
    <citation type="submission" date="2016-12" db="EMBL/GenBank/DDBJ databases">
        <authorList>
            <person name="Moulin L."/>
        </authorList>
    </citation>
    <scope>NUCLEOTIDE SEQUENCE [LARGE SCALE GENOMIC DNA]</scope>
    <source>
        <strain evidence="1">STM 7183</strain>
    </source>
</reference>
<evidence type="ECO:0000313" key="1">
    <source>
        <dbReference type="EMBL" id="SIT49259.1"/>
    </source>
</evidence>
<organism evidence="1 2">
    <name type="scientific">Paraburkholderia piptadeniae</name>
    <dbReference type="NCBI Taxonomy" id="1701573"/>
    <lineage>
        <taxon>Bacteria</taxon>
        <taxon>Pseudomonadati</taxon>
        <taxon>Pseudomonadota</taxon>
        <taxon>Betaproteobacteria</taxon>
        <taxon>Burkholderiales</taxon>
        <taxon>Burkholderiaceae</taxon>
        <taxon>Paraburkholderia</taxon>
    </lineage>
</organism>
<sequence>MTEEQKKSYALDSDNEGWIVGWAVIRNSPWDLAGMFLTRDEAEGVQRELGSAYEVRHGSRKLGSNDFIGS</sequence>
<protein>
    <submittedName>
        <fullName evidence="1">Uncharacterized protein</fullName>
    </submittedName>
</protein>
<name>A0A1N7SP89_9BURK</name>
<dbReference type="EMBL" id="CYGY02000068">
    <property type="protein sequence ID" value="SIT49259.1"/>
    <property type="molecule type" value="Genomic_DNA"/>
</dbReference>
<gene>
    <name evidence="1" type="ORF">BN2476_680032</name>
</gene>
<dbReference type="RefSeq" id="WP_087738345.1">
    <property type="nucleotide sequence ID" value="NZ_CYGY02000068.1"/>
</dbReference>
<dbReference type="AlphaFoldDB" id="A0A1N7SP89"/>
<keyword evidence="2" id="KW-1185">Reference proteome</keyword>
<evidence type="ECO:0000313" key="2">
    <source>
        <dbReference type="Proteomes" id="UP000195569"/>
    </source>
</evidence>
<accession>A0A1N7SP89</accession>